<keyword evidence="3" id="KW-0677">Repeat</keyword>
<evidence type="ECO:0000313" key="7">
    <source>
        <dbReference type="Proteomes" id="UP001162483"/>
    </source>
</evidence>
<protein>
    <recommendedName>
        <fullName evidence="5">NACHT domain-containing protein</fullName>
    </recommendedName>
</protein>
<dbReference type="InterPro" id="IPR007111">
    <property type="entry name" value="NACHT_NTPase"/>
</dbReference>
<reference evidence="6" key="1">
    <citation type="submission" date="2023-05" db="EMBL/GenBank/DDBJ databases">
        <authorList>
            <person name="Stuckert A."/>
        </authorList>
    </citation>
    <scope>NUCLEOTIDE SEQUENCE</scope>
</reference>
<evidence type="ECO:0000256" key="3">
    <source>
        <dbReference type="ARBA" id="ARBA00022737"/>
    </source>
</evidence>
<gene>
    <name evidence="6" type="ORF">SPARVUS_LOCUS11435009</name>
</gene>
<evidence type="ECO:0000256" key="1">
    <source>
        <dbReference type="ARBA" id="ARBA00004496"/>
    </source>
</evidence>
<evidence type="ECO:0000313" key="6">
    <source>
        <dbReference type="EMBL" id="CAI9592859.1"/>
    </source>
</evidence>
<dbReference type="Gene3D" id="3.40.50.300">
    <property type="entry name" value="P-loop containing nucleotide triphosphate hydrolases"/>
    <property type="match status" value="1"/>
</dbReference>
<accession>A0ABN9F738</accession>
<keyword evidence="2" id="KW-0963">Cytoplasm</keyword>
<dbReference type="PANTHER" id="PTHR45690">
    <property type="entry name" value="NACHT, LRR AND PYD DOMAINS-CONTAINING PROTEIN 12"/>
    <property type="match status" value="1"/>
</dbReference>
<evidence type="ECO:0000256" key="4">
    <source>
        <dbReference type="SAM" id="MobiDB-lite"/>
    </source>
</evidence>
<dbReference type="Pfam" id="PF14484">
    <property type="entry name" value="FISNA"/>
    <property type="match status" value="1"/>
</dbReference>
<dbReference type="EMBL" id="CATNWA010016460">
    <property type="protein sequence ID" value="CAI9592859.1"/>
    <property type="molecule type" value="Genomic_DNA"/>
</dbReference>
<feature type="compositionally biased region" description="Basic and acidic residues" evidence="4">
    <location>
        <begin position="35"/>
        <end position="46"/>
    </location>
</feature>
<dbReference type="InterPro" id="IPR027417">
    <property type="entry name" value="P-loop_NTPase"/>
</dbReference>
<dbReference type="Pfam" id="PF05729">
    <property type="entry name" value="NACHT"/>
    <property type="match status" value="1"/>
</dbReference>
<dbReference type="Proteomes" id="UP001162483">
    <property type="component" value="Unassembled WGS sequence"/>
</dbReference>
<feature type="region of interest" description="Disordered" evidence="4">
    <location>
        <begin position="28"/>
        <end position="67"/>
    </location>
</feature>
<comment type="caution">
    <text evidence="6">The sequence shown here is derived from an EMBL/GenBank/DDBJ whole genome shotgun (WGS) entry which is preliminary data.</text>
</comment>
<proteinExistence type="predicted"/>
<dbReference type="InterPro" id="IPR050637">
    <property type="entry name" value="NLRP_innate_immun_reg"/>
</dbReference>
<keyword evidence="7" id="KW-1185">Reference proteome</keyword>
<feature type="domain" description="NACHT" evidence="5">
    <location>
        <begin position="82"/>
        <end position="159"/>
    </location>
</feature>
<evidence type="ECO:0000259" key="5">
    <source>
        <dbReference type="PROSITE" id="PS50837"/>
    </source>
</evidence>
<comment type="subcellular location">
    <subcellularLocation>
        <location evidence="1">Cytoplasm</location>
    </subcellularLocation>
</comment>
<feature type="non-terminal residue" evidence="6">
    <location>
        <position position="159"/>
    </location>
</feature>
<dbReference type="PROSITE" id="PS50837">
    <property type="entry name" value="NACHT"/>
    <property type="match status" value="1"/>
</dbReference>
<organism evidence="6 7">
    <name type="scientific">Staurois parvus</name>
    <dbReference type="NCBI Taxonomy" id="386267"/>
    <lineage>
        <taxon>Eukaryota</taxon>
        <taxon>Metazoa</taxon>
        <taxon>Chordata</taxon>
        <taxon>Craniata</taxon>
        <taxon>Vertebrata</taxon>
        <taxon>Euteleostomi</taxon>
        <taxon>Amphibia</taxon>
        <taxon>Batrachia</taxon>
        <taxon>Anura</taxon>
        <taxon>Neobatrachia</taxon>
        <taxon>Ranoidea</taxon>
        <taxon>Ranidae</taxon>
        <taxon>Staurois</taxon>
    </lineage>
</organism>
<dbReference type="PANTHER" id="PTHR45690:SF19">
    <property type="entry name" value="NACHT, LRR AND PYD DOMAINS-CONTAINING PROTEIN 3"/>
    <property type="match status" value="1"/>
</dbReference>
<dbReference type="InterPro" id="IPR029495">
    <property type="entry name" value="NACHT-assoc"/>
</dbReference>
<sequence>MKKRFQKIKEYNSCRGETVHLQKRYIKLPMRKGPQKKEEKKQELRSSARRHLQTMEKRPSDGSSPTTIQALFDPDEVGCIPKIVVLEGPAGIGKTMTSKKIMLDWASGNLYQDKFDFLFYLSCREINTIPGNISLVGLLSRACGLESSDDLVSLLEDPE</sequence>
<name>A0ABN9F738_9NEOB</name>
<evidence type="ECO:0000256" key="2">
    <source>
        <dbReference type="ARBA" id="ARBA00022490"/>
    </source>
</evidence>